<dbReference type="GO" id="GO:0005886">
    <property type="term" value="C:plasma membrane"/>
    <property type="evidence" value="ECO:0007669"/>
    <property type="project" value="UniProtKB-SubCell"/>
</dbReference>
<evidence type="ECO:0000313" key="11">
    <source>
        <dbReference type="Proteomes" id="UP000282185"/>
    </source>
</evidence>
<evidence type="ECO:0000256" key="5">
    <source>
        <dbReference type="SAM" id="MobiDB-lite"/>
    </source>
</evidence>
<dbReference type="Pfam" id="PF03703">
    <property type="entry name" value="bPH_2"/>
    <property type="match status" value="2"/>
</dbReference>
<evidence type="ECO:0000256" key="2">
    <source>
        <dbReference type="ARBA" id="ARBA00022692"/>
    </source>
</evidence>
<feature type="domain" description="YdbS-like PH" evidence="7">
    <location>
        <begin position="463"/>
        <end position="524"/>
    </location>
</feature>
<dbReference type="InterPro" id="IPR036640">
    <property type="entry name" value="ABC1_TM_sf"/>
</dbReference>
<reference evidence="9 11" key="2">
    <citation type="submission" date="2018-08" db="EMBL/GenBank/DDBJ databases">
        <title>Brachybacterium saurashtrense DSM 23186.</title>
        <authorList>
            <person name="Li Y."/>
        </authorList>
    </citation>
    <scope>NUCLEOTIDE SEQUENCE [LARGE SCALE GENOMIC DNA]</scope>
    <source>
        <strain evidence="9 11">DSM 23186</strain>
    </source>
</reference>
<dbReference type="EMBL" id="QSWH01000013">
    <property type="protein sequence ID" value="RRR20796.1"/>
    <property type="molecule type" value="Genomic_DNA"/>
</dbReference>
<dbReference type="OrthoDB" id="3190163at2"/>
<feature type="domain" description="YdbS-like PH" evidence="7">
    <location>
        <begin position="74"/>
        <end position="151"/>
    </location>
</feature>
<evidence type="ECO:0000313" key="10">
    <source>
        <dbReference type="Proteomes" id="UP000254236"/>
    </source>
</evidence>
<dbReference type="Proteomes" id="UP000254236">
    <property type="component" value="Chromosome"/>
</dbReference>
<keyword evidence="3 6" id="KW-1133">Transmembrane helix</keyword>
<dbReference type="RefSeq" id="WP_115412573.1">
    <property type="nucleotide sequence ID" value="NZ_CP031356.1"/>
</dbReference>
<dbReference type="PANTHER" id="PTHR34473">
    <property type="entry name" value="UPF0699 TRANSMEMBRANE PROTEIN YDBS"/>
    <property type="match status" value="1"/>
</dbReference>
<dbReference type="InterPro" id="IPR005182">
    <property type="entry name" value="YdbS-like_PH"/>
</dbReference>
<dbReference type="SUPFAM" id="SSF90123">
    <property type="entry name" value="ABC transporter transmembrane region"/>
    <property type="match status" value="1"/>
</dbReference>
<accession>A0A345YLL8</accession>
<gene>
    <name evidence="8" type="ORF">DWV08_03690</name>
    <name evidence="9" type="ORF">DXU92_16725</name>
</gene>
<feature type="region of interest" description="Disordered" evidence="5">
    <location>
        <begin position="544"/>
        <end position="566"/>
    </location>
</feature>
<feature type="compositionally biased region" description="Basic and acidic residues" evidence="5">
    <location>
        <begin position="232"/>
        <end position="241"/>
    </location>
</feature>
<feature type="transmembrane region" description="Helical" evidence="6">
    <location>
        <begin position="53"/>
        <end position="76"/>
    </location>
</feature>
<dbReference type="KEGG" id="bsau:DWV08_03690"/>
<protein>
    <recommendedName>
        <fullName evidence="7">YdbS-like PH domain-containing protein</fullName>
    </recommendedName>
</protein>
<feature type="transmembrane region" description="Helical" evidence="6">
    <location>
        <begin position="306"/>
        <end position="324"/>
    </location>
</feature>
<keyword evidence="4 6" id="KW-0472">Membrane</keyword>
<evidence type="ECO:0000256" key="1">
    <source>
        <dbReference type="ARBA" id="ARBA00004651"/>
    </source>
</evidence>
<dbReference type="AlphaFoldDB" id="A0A345YLL8"/>
<dbReference type="PANTHER" id="PTHR34473:SF2">
    <property type="entry name" value="UPF0699 TRANSMEMBRANE PROTEIN YDBT"/>
    <property type="match status" value="1"/>
</dbReference>
<evidence type="ECO:0000259" key="7">
    <source>
        <dbReference type="Pfam" id="PF03703"/>
    </source>
</evidence>
<evidence type="ECO:0000256" key="6">
    <source>
        <dbReference type="SAM" id="Phobius"/>
    </source>
</evidence>
<evidence type="ECO:0000256" key="4">
    <source>
        <dbReference type="ARBA" id="ARBA00023136"/>
    </source>
</evidence>
<feature type="compositionally biased region" description="Low complexity" evidence="5">
    <location>
        <begin position="168"/>
        <end position="193"/>
    </location>
</feature>
<dbReference type="EMBL" id="CP031356">
    <property type="protein sequence ID" value="AXK44820.1"/>
    <property type="molecule type" value="Genomic_DNA"/>
</dbReference>
<dbReference type="Proteomes" id="UP000282185">
    <property type="component" value="Unassembled WGS sequence"/>
</dbReference>
<dbReference type="GO" id="GO:0005524">
    <property type="term" value="F:ATP binding"/>
    <property type="evidence" value="ECO:0007669"/>
    <property type="project" value="InterPro"/>
</dbReference>
<keyword evidence="2 6" id="KW-0812">Transmembrane</keyword>
<feature type="transmembrane region" description="Helical" evidence="6">
    <location>
        <begin position="279"/>
        <end position="300"/>
    </location>
</feature>
<sequence length="566" mass="59610">MNAPEPGATAERRRTHPITPLVTGWKIVVGVIAVLTAQNIARLAEDFTVQRALIGLGVLAAAVVIAVVLSAAGWWFTTYAVDDAGVSLHRGMISRSREYAPRARIESVSVERPLLARLLGLAKVRVEVAGGGGSYLDIEYVRSADAEELRRGILALPGRGEEARPAHADPAADTPTSAPAGSPDPAATAPATDAGRRGHDPADGGDAADGADRSSGSVGSEGTAGPGADVVAEERAGERARRTTASSLDSFLHDGVTDGELIAQIPTGRLVHSLLRDPGFLLAVAIGVLGLPVAVGLAIWQDGLSFAVIIALLPTIVALPKYVFGRIESGWGFVSRLTDSGLRMRRGLANTRTDNIAAGRIQRLEMRRPLLWRSPGWTGVTVTVAGIEDADENGAESVLPVGTREELAATLSHLASPLGTDDDLAAVERLLTAPAREIDGLRTRIRACWIDRRTTVSVLLPGALVQRRGVLVKRLDIIPRDRIQGLTVEDGPLARSLGVLDLQVGVAGHTLSLANLPRPEVLALHAELAHDAATLRRYRDRERWPRPAAESRGAVGATHAGLGGGR</sequence>
<evidence type="ECO:0000313" key="8">
    <source>
        <dbReference type="EMBL" id="AXK44820.1"/>
    </source>
</evidence>
<evidence type="ECO:0000256" key="3">
    <source>
        <dbReference type="ARBA" id="ARBA00022989"/>
    </source>
</evidence>
<reference evidence="8 10" key="1">
    <citation type="submission" date="2018-07" db="EMBL/GenBank/DDBJ databases">
        <title>Brachybacterium saurashtrense DSM 23186 genome sequence.</title>
        <authorList>
            <person name="Guo L."/>
        </authorList>
    </citation>
    <scope>NUCLEOTIDE SEQUENCE [LARGE SCALE GENOMIC DNA]</scope>
    <source>
        <strain evidence="8 10">DSM 23186</strain>
    </source>
</reference>
<feature type="region of interest" description="Disordered" evidence="5">
    <location>
        <begin position="158"/>
        <end position="243"/>
    </location>
</feature>
<organism evidence="9 11">
    <name type="scientific">Brachybacterium saurashtrense</name>
    <dbReference type="NCBI Taxonomy" id="556288"/>
    <lineage>
        <taxon>Bacteria</taxon>
        <taxon>Bacillati</taxon>
        <taxon>Actinomycetota</taxon>
        <taxon>Actinomycetes</taxon>
        <taxon>Micrococcales</taxon>
        <taxon>Dermabacteraceae</taxon>
        <taxon>Brachybacterium</taxon>
    </lineage>
</organism>
<feature type="transmembrane region" description="Helical" evidence="6">
    <location>
        <begin position="21"/>
        <end position="41"/>
    </location>
</feature>
<name>A0A345YLL8_9MICO</name>
<evidence type="ECO:0000313" key="9">
    <source>
        <dbReference type="EMBL" id="RRR20796.1"/>
    </source>
</evidence>
<proteinExistence type="predicted"/>
<keyword evidence="10" id="KW-1185">Reference proteome</keyword>
<comment type="subcellular location">
    <subcellularLocation>
        <location evidence="1">Cell membrane</location>
        <topology evidence="1">Multi-pass membrane protein</topology>
    </subcellularLocation>
</comment>